<dbReference type="SMART" id="SM00173">
    <property type="entry name" value="RAS"/>
    <property type="match status" value="1"/>
</dbReference>
<dbReference type="Gene3D" id="3.40.50.300">
    <property type="entry name" value="P-loop containing nucleotide triphosphate hydrolases"/>
    <property type="match status" value="1"/>
</dbReference>
<sequence length="195" mass="21919">MGKNCKVVVCGQTAVGKTALLEQLIHGDHIVGQPMFSTIEDIYVGQIETDRGVERVHFYDTAGLDPMKPELPKQYLSFADGFVLVYDVTNEKSFQSMDKLKKSIEKHREKKEAVIISLGNKCDMKEGKQVEFNAANKWAQGEKVRLWEVSVSNRQSLVDPIVWLTTKMTQPPNRPTFPAFGASRRQKASSNSELS</sequence>
<dbReference type="InterPro" id="IPR001806">
    <property type="entry name" value="Small_GTPase"/>
</dbReference>
<dbReference type="GO" id="GO:0005525">
    <property type="term" value="F:GTP binding"/>
    <property type="evidence" value="ECO:0007669"/>
    <property type="project" value="UniProtKB-KW"/>
</dbReference>
<protein>
    <recommendedName>
        <fullName evidence="8">NF-kappa-B inhibitor-interacting Ras-like protein 2</fullName>
    </recommendedName>
</protein>
<dbReference type="SMART" id="SM00175">
    <property type="entry name" value="RAB"/>
    <property type="match status" value="1"/>
</dbReference>
<feature type="region of interest" description="Disordered" evidence="4">
    <location>
        <begin position="173"/>
        <end position="195"/>
    </location>
</feature>
<dbReference type="EMBL" id="KB312333">
    <property type="protein sequence ID" value="ELT87410.1"/>
    <property type="molecule type" value="Genomic_DNA"/>
</dbReference>
<evidence type="ECO:0000313" key="6">
    <source>
        <dbReference type="EnsemblMetazoa" id="CapteP21196"/>
    </source>
</evidence>
<reference evidence="5 7" key="2">
    <citation type="journal article" date="2013" name="Nature">
        <title>Insights into bilaterian evolution from three spiralian genomes.</title>
        <authorList>
            <person name="Simakov O."/>
            <person name="Marletaz F."/>
            <person name="Cho S.J."/>
            <person name="Edsinger-Gonzales E."/>
            <person name="Havlak P."/>
            <person name="Hellsten U."/>
            <person name="Kuo D.H."/>
            <person name="Larsson T."/>
            <person name="Lv J."/>
            <person name="Arendt D."/>
            <person name="Savage R."/>
            <person name="Osoegawa K."/>
            <person name="de Jong P."/>
            <person name="Grimwood J."/>
            <person name="Chapman J.A."/>
            <person name="Shapiro H."/>
            <person name="Aerts A."/>
            <person name="Otillar R.P."/>
            <person name="Terry A.Y."/>
            <person name="Boore J.L."/>
            <person name="Grigoriev I.V."/>
            <person name="Lindberg D.R."/>
            <person name="Seaver E.C."/>
            <person name="Weisblat D.A."/>
            <person name="Putnam N.H."/>
            <person name="Rokhsar D.S."/>
        </authorList>
    </citation>
    <scope>NUCLEOTIDE SEQUENCE</scope>
    <source>
        <strain evidence="5 7">I ESC-2004</strain>
    </source>
</reference>
<reference evidence="7" key="1">
    <citation type="submission" date="2012-12" db="EMBL/GenBank/DDBJ databases">
        <authorList>
            <person name="Hellsten U."/>
            <person name="Grimwood J."/>
            <person name="Chapman J.A."/>
            <person name="Shapiro H."/>
            <person name="Aerts A."/>
            <person name="Otillar R.P."/>
            <person name="Terry A.Y."/>
            <person name="Boore J.L."/>
            <person name="Simakov O."/>
            <person name="Marletaz F."/>
            <person name="Cho S.-J."/>
            <person name="Edsinger-Gonzales E."/>
            <person name="Havlak P."/>
            <person name="Kuo D.-H."/>
            <person name="Larsson T."/>
            <person name="Lv J."/>
            <person name="Arendt D."/>
            <person name="Savage R."/>
            <person name="Osoegawa K."/>
            <person name="de Jong P."/>
            <person name="Lindberg D.R."/>
            <person name="Seaver E.C."/>
            <person name="Weisblat D.A."/>
            <person name="Putnam N.H."/>
            <person name="Grigoriev I.V."/>
            <person name="Rokhsar D.S."/>
        </authorList>
    </citation>
    <scope>NUCLEOTIDE SEQUENCE</scope>
    <source>
        <strain evidence="7">I ESC-2004</strain>
    </source>
</reference>
<evidence type="ECO:0000256" key="4">
    <source>
        <dbReference type="SAM" id="MobiDB-lite"/>
    </source>
</evidence>
<dbReference type="Pfam" id="PF00071">
    <property type="entry name" value="Ras"/>
    <property type="match status" value="1"/>
</dbReference>
<dbReference type="PRINTS" id="PR00449">
    <property type="entry name" value="RASTRNSFRMNG"/>
</dbReference>
<evidence type="ECO:0008006" key="8">
    <source>
        <dbReference type="Google" id="ProtNLM"/>
    </source>
</evidence>
<accession>R7T7L4</accession>
<dbReference type="FunCoup" id="R7T7L4">
    <property type="interactions" value="40"/>
</dbReference>
<gene>
    <name evidence="5" type="ORF">CAPTEDRAFT_21196</name>
</gene>
<dbReference type="STRING" id="283909.R7T7L4"/>
<dbReference type="HOGENOM" id="CLU_041217_17_0_1"/>
<evidence type="ECO:0000313" key="5">
    <source>
        <dbReference type="EMBL" id="ELT87410.1"/>
    </source>
</evidence>
<dbReference type="PROSITE" id="PS51419">
    <property type="entry name" value="RAB"/>
    <property type="match status" value="1"/>
</dbReference>
<keyword evidence="3" id="KW-0342">GTP-binding</keyword>
<reference evidence="6" key="3">
    <citation type="submission" date="2015-06" db="UniProtKB">
        <authorList>
            <consortium name="EnsemblMetazoa"/>
        </authorList>
    </citation>
    <scope>IDENTIFICATION</scope>
</reference>
<dbReference type="InterPro" id="IPR027417">
    <property type="entry name" value="P-loop_NTPase"/>
</dbReference>
<dbReference type="EnsemblMetazoa" id="CapteT21196">
    <property type="protein sequence ID" value="CapteP21196"/>
    <property type="gene ID" value="CapteG21196"/>
</dbReference>
<evidence type="ECO:0000256" key="3">
    <source>
        <dbReference type="ARBA" id="ARBA00023134"/>
    </source>
</evidence>
<dbReference type="EMBL" id="AMQN01015894">
    <property type="status" value="NOT_ANNOTATED_CDS"/>
    <property type="molecule type" value="Genomic_DNA"/>
</dbReference>
<dbReference type="GO" id="GO:0032794">
    <property type="term" value="F:GTPase activating protein binding"/>
    <property type="evidence" value="ECO:0007669"/>
    <property type="project" value="TreeGrafter"/>
</dbReference>
<dbReference type="NCBIfam" id="TIGR00231">
    <property type="entry name" value="small_GTP"/>
    <property type="match status" value="1"/>
</dbReference>
<dbReference type="GO" id="GO:0043124">
    <property type="term" value="P:negative regulation of canonical NF-kappaB signal transduction"/>
    <property type="evidence" value="ECO:0007669"/>
    <property type="project" value="InterPro"/>
</dbReference>
<evidence type="ECO:0000256" key="1">
    <source>
        <dbReference type="ARBA" id="ARBA00008094"/>
    </source>
</evidence>
<comment type="similarity">
    <text evidence="1">Belongs to the small GTPase superfamily. Ras family. KappaB-Ras subfamily.</text>
</comment>
<dbReference type="InterPro" id="IPR042227">
    <property type="entry name" value="KBRS"/>
</dbReference>
<dbReference type="SUPFAM" id="SSF52540">
    <property type="entry name" value="P-loop containing nucleoside triphosphate hydrolases"/>
    <property type="match status" value="1"/>
</dbReference>
<dbReference type="GO" id="GO:0003924">
    <property type="term" value="F:GTPase activity"/>
    <property type="evidence" value="ECO:0007669"/>
    <property type="project" value="InterPro"/>
</dbReference>
<keyword evidence="2" id="KW-0547">Nucleotide-binding</keyword>
<keyword evidence="7" id="KW-1185">Reference proteome</keyword>
<name>R7T7L4_CAPTE</name>
<evidence type="ECO:0000256" key="2">
    <source>
        <dbReference type="ARBA" id="ARBA00022741"/>
    </source>
</evidence>
<proteinExistence type="inferred from homology"/>
<dbReference type="OrthoDB" id="10002389at2759"/>
<dbReference type="AlphaFoldDB" id="R7T7L4"/>
<dbReference type="PROSITE" id="PS51421">
    <property type="entry name" value="RAS"/>
    <property type="match status" value="1"/>
</dbReference>
<evidence type="ECO:0000313" key="7">
    <source>
        <dbReference type="Proteomes" id="UP000014760"/>
    </source>
</evidence>
<dbReference type="PANTHER" id="PTHR46152">
    <property type="entry name" value="NF-KAPPA-B INHIBITOR-INTERACTING RAS-LIKE PROTEIN"/>
    <property type="match status" value="1"/>
</dbReference>
<dbReference type="PANTHER" id="PTHR46152:SF3">
    <property type="entry name" value="NF-KAPPA-B INHIBITOR-INTERACTING RAS-LIKE PROTEIN"/>
    <property type="match status" value="1"/>
</dbReference>
<dbReference type="InterPro" id="IPR005225">
    <property type="entry name" value="Small_GTP-bd"/>
</dbReference>
<organism evidence="5">
    <name type="scientific">Capitella teleta</name>
    <name type="common">Polychaete worm</name>
    <dbReference type="NCBI Taxonomy" id="283909"/>
    <lineage>
        <taxon>Eukaryota</taxon>
        <taxon>Metazoa</taxon>
        <taxon>Spiralia</taxon>
        <taxon>Lophotrochozoa</taxon>
        <taxon>Annelida</taxon>
        <taxon>Polychaeta</taxon>
        <taxon>Sedentaria</taxon>
        <taxon>Scolecida</taxon>
        <taxon>Capitellidae</taxon>
        <taxon>Capitella</taxon>
    </lineage>
</organism>
<dbReference type="Proteomes" id="UP000014760">
    <property type="component" value="Unassembled WGS sequence"/>
</dbReference>
<dbReference type="GO" id="GO:0032484">
    <property type="term" value="P:Ral protein signal transduction"/>
    <property type="evidence" value="ECO:0007669"/>
    <property type="project" value="TreeGrafter"/>
</dbReference>
<dbReference type="OMA" id="IMDRANN"/>